<dbReference type="PRINTS" id="PR00171">
    <property type="entry name" value="SUGRTRNSPORT"/>
</dbReference>
<dbReference type="InterPro" id="IPR044775">
    <property type="entry name" value="MFS_ERD6/Tret1-like"/>
</dbReference>
<gene>
    <name evidence="11" type="ORF">M6B38_231665</name>
</gene>
<evidence type="ECO:0000256" key="1">
    <source>
        <dbReference type="ARBA" id="ARBA00004651"/>
    </source>
</evidence>
<evidence type="ECO:0000313" key="12">
    <source>
        <dbReference type="Proteomes" id="UP001140949"/>
    </source>
</evidence>
<feature type="transmembrane region" description="Helical" evidence="9">
    <location>
        <begin position="268"/>
        <end position="285"/>
    </location>
</feature>
<dbReference type="PANTHER" id="PTHR48021">
    <property type="match status" value="1"/>
</dbReference>
<dbReference type="InterPro" id="IPR003663">
    <property type="entry name" value="Sugar/inositol_transpt"/>
</dbReference>
<dbReference type="PANTHER" id="PTHR48021:SF25">
    <property type="entry name" value="SUGAR TRANSPORTER ERD6-LIKE 5"/>
    <property type="match status" value="1"/>
</dbReference>
<keyword evidence="6 9" id="KW-0812">Transmembrane</keyword>
<evidence type="ECO:0000256" key="7">
    <source>
        <dbReference type="ARBA" id="ARBA00022989"/>
    </source>
</evidence>
<keyword evidence="4" id="KW-1003">Cell membrane</keyword>
<proteinExistence type="inferred from homology"/>
<dbReference type="Pfam" id="PF00083">
    <property type="entry name" value="Sugar_tr"/>
    <property type="match status" value="1"/>
</dbReference>
<evidence type="ECO:0000256" key="5">
    <source>
        <dbReference type="ARBA" id="ARBA00022597"/>
    </source>
</evidence>
<dbReference type="InterPro" id="IPR036259">
    <property type="entry name" value="MFS_trans_sf"/>
</dbReference>
<dbReference type="EMBL" id="JANAVB010042420">
    <property type="protein sequence ID" value="KAJ6794267.1"/>
    <property type="molecule type" value="Genomic_DNA"/>
</dbReference>
<dbReference type="AlphaFoldDB" id="A0AAX6DR12"/>
<reference evidence="11" key="1">
    <citation type="journal article" date="2023" name="GigaByte">
        <title>Genome assembly of the bearded iris, Iris pallida Lam.</title>
        <authorList>
            <person name="Bruccoleri R.E."/>
            <person name="Oakeley E.J."/>
            <person name="Faust A.M.E."/>
            <person name="Altorfer M."/>
            <person name="Dessus-Babus S."/>
            <person name="Burckhardt D."/>
            <person name="Oertli M."/>
            <person name="Naumann U."/>
            <person name="Petersen F."/>
            <person name="Wong J."/>
        </authorList>
    </citation>
    <scope>NUCLEOTIDE SEQUENCE</scope>
    <source>
        <strain evidence="11">GSM-AAB239-AS_SAM_17_03QT</strain>
    </source>
</reference>
<evidence type="ECO:0000256" key="4">
    <source>
        <dbReference type="ARBA" id="ARBA00022475"/>
    </source>
</evidence>
<evidence type="ECO:0000256" key="2">
    <source>
        <dbReference type="ARBA" id="ARBA00010992"/>
    </source>
</evidence>
<reference evidence="11" key="2">
    <citation type="submission" date="2023-04" db="EMBL/GenBank/DDBJ databases">
        <authorList>
            <person name="Bruccoleri R.E."/>
            <person name="Oakeley E.J."/>
            <person name="Faust A.-M."/>
            <person name="Dessus-Babus S."/>
            <person name="Altorfer M."/>
            <person name="Burckhardt D."/>
            <person name="Oertli M."/>
            <person name="Naumann U."/>
            <person name="Petersen F."/>
            <person name="Wong J."/>
        </authorList>
    </citation>
    <scope>NUCLEOTIDE SEQUENCE</scope>
    <source>
        <strain evidence="11">GSM-AAB239-AS_SAM_17_03QT</strain>
        <tissue evidence="11">Leaf</tissue>
    </source>
</reference>
<dbReference type="GO" id="GO:0051119">
    <property type="term" value="F:sugar transmembrane transporter activity"/>
    <property type="evidence" value="ECO:0007669"/>
    <property type="project" value="InterPro"/>
</dbReference>
<keyword evidence="7 9" id="KW-1133">Transmembrane helix</keyword>
<feature type="transmembrane region" description="Helical" evidence="9">
    <location>
        <begin position="336"/>
        <end position="357"/>
    </location>
</feature>
<dbReference type="PROSITE" id="PS50850">
    <property type="entry name" value="MFS"/>
    <property type="match status" value="1"/>
</dbReference>
<dbReference type="Proteomes" id="UP001140949">
    <property type="component" value="Unassembled WGS sequence"/>
</dbReference>
<feature type="transmembrane region" description="Helical" evidence="9">
    <location>
        <begin position="75"/>
        <end position="93"/>
    </location>
</feature>
<dbReference type="InterPro" id="IPR005828">
    <property type="entry name" value="MFS_sugar_transport-like"/>
</dbReference>
<sequence length="458" mass="50087">MAIEGRRDGDEEMVRPLVMVEDKTSAAASSSYIWMVVLSTAVAVSGSFEFGVAVGFSSPSQAQIIDDLGLSLAEYSLFGSILTIGAMVGAIMSGRVADIIGRKRAMIVSDIFCIVGWLPIIFLKDIWWFDLGRLFVGFGIGLLSYVVPVYIAEITPKELRGGFTTVNQLMICGGVTFAFLLGTVLAWRTLAFIGTLPCLLQLFGLLFIPESPRWLANTDRGNEFESALQKLRGKSTDISQEVEDIKEFTKLLNSLPRGNILELFQKRYLRAVIVGVGLMAFQQFGGINGVCFYTSSIFVSAGFSSGKVGTIAYALLQFPMTGVGALLMDKSGRRPLLLVSATGTCVGLILVTISFLLELSSQSSLKAFLALAGILIYIGSFSLGMGAIPWIIMSEANIPHKHEGCRRKSCHLDELVWCMGYILCLQFSHGLEHSRYLLYIHVHMRPLCCIRRFDGTGD</sequence>
<evidence type="ECO:0000256" key="9">
    <source>
        <dbReference type="SAM" id="Phobius"/>
    </source>
</evidence>
<name>A0AAX6DR12_IRIPA</name>
<feature type="transmembrane region" description="Helical" evidence="9">
    <location>
        <begin position="105"/>
        <end position="122"/>
    </location>
</feature>
<evidence type="ECO:0000256" key="3">
    <source>
        <dbReference type="ARBA" id="ARBA00022448"/>
    </source>
</evidence>
<dbReference type="FunFam" id="1.20.1250.20:FF:000218">
    <property type="entry name" value="facilitated trehalose transporter Tret1"/>
    <property type="match status" value="1"/>
</dbReference>
<accession>A0AAX6DR12</accession>
<dbReference type="PROSITE" id="PS00216">
    <property type="entry name" value="SUGAR_TRANSPORT_1"/>
    <property type="match status" value="1"/>
</dbReference>
<dbReference type="GO" id="GO:0005886">
    <property type="term" value="C:plasma membrane"/>
    <property type="evidence" value="ECO:0007669"/>
    <property type="project" value="UniProtKB-SubCell"/>
</dbReference>
<evidence type="ECO:0000259" key="10">
    <source>
        <dbReference type="PROSITE" id="PS50850"/>
    </source>
</evidence>
<feature type="transmembrane region" description="Helical" evidence="9">
    <location>
        <begin position="134"/>
        <end position="152"/>
    </location>
</feature>
<dbReference type="InterPro" id="IPR020846">
    <property type="entry name" value="MFS_dom"/>
</dbReference>
<dbReference type="CDD" id="cd17358">
    <property type="entry name" value="MFS_GLUT6_8_Class3_like"/>
    <property type="match status" value="1"/>
</dbReference>
<dbReference type="InterPro" id="IPR005829">
    <property type="entry name" value="Sugar_transporter_CS"/>
</dbReference>
<keyword evidence="3" id="KW-0813">Transport</keyword>
<feature type="transmembrane region" description="Helical" evidence="9">
    <location>
        <begin position="164"/>
        <end position="184"/>
    </location>
</feature>
<comment type="caution">
    <text evidence="11">The sequence shown here is derived from an EMBL/GenBank/DDBJ whole genome shotgun (WGS) entry which is preliminary data.</text>
</comment>
<keyword evidence="5 11" id="KW-0762">Sugar transport</keyword>
<comment type="similarity">
    <text evidence="2">Belongs to the major facilitator superfamily. Sugar transporter (TC 2.A.1.1) family.</text>
</comment>
<protein>
    <submittedName>
        <fullName evidence="11">Sugar transporter ERD6-like 5</fullName>
    </submittedName>
</protein>
<keyword evidence="12" id="KW-1185">Reference proteome</keyword>
<evidence type="ECO:0000256" key="6">
    <source>
        <dbReference type="ARBA" id="ARBA00022692"/>
    </source>
</evidence>
<feature type="transmembrane region" description="Helical" evidence="9">
    <location>
        <begin position="32"/>
        <end position="55"/>
    </location>
</feature>
<evidence type="ECO:0000256" key="8">
    <source>
        <dbReference type="ARBA" id="ARBA00023136"/>
    </source>
</evidence>
<organism evidence="11 12">
    <name type="scientific">Iris pallida</name>
    <name type="common">Sweet iris</name>
    <dbReference type="NCBI Taxonomy" id="29817"/>
    <lineage>
        <taxon>Eukaryota</taxon>
        <taxon>Viridiplantae</taxon>
        <taxon>Streptophyta</taxon>
        <taxon>Embryophyta</taxon>
        <taxon>Tracheophyta</taxon>
        <taxon>Spermatophyta</taxon>
        <taxon>Magnoliopsida</taxon>
        <taxon>Liliopsida</taxon>
        <taxon>Asparagales</taxon>
        <taxon>Iridaceae</taxon>
        <taxon>Iridoideae</taxon>
        <taxon>Irideae</taxon>
        <taxon>Iris</taxon>
    </lineage>
</organism>
<feature type="transmembrane region" description="Helical" evidence="9">
    <location>
        <begin position="369"/>
        <end position="392"/>
    </location>
</feature>
<evidence type="ECO:0000313" key="11">
    <source>
        <dbReference type="EMBL" id="KAJ6794267.1"/>
    </source>
</evidence>
<feature type="transmembrane region" description="Helical" evidence="9">
    <location>
        <begin position="190"/>
        <end position="208"/>
    </location>
</feature>
<dbReference type="PROSITE" id="PS00217">
    <property type="entry name" value="SUGAR_TRANSPORT_2"/>
    <property type="match status" value="1"/>
</dbReference>
<dbReference type="SUPFAM" id="SSF103473">
    <property type="entry name" value="MFS general substrate transporter"/>
    <property type="match status" value="1"/>
</dbReference>
<feature type="domain" description="Major facilitator superfamily (MFS) profile" evidence="10">
    <location>
        <begin position="39"/>
        <end position="458"/>
    </location>
</feature>
<keyword evidence="8 9" id="KW-0472">Membrane</keyword>
<dbReference type="InterPro" id="IPR050549">
    <property type="entry name" value="MFS_Trehalose_Transporter"/>
</dbReference>
<comment type="subcellular location">
    <subcellularLocation>
        <location evidence="1">Cell membrane</location>
        <topology evidence="1">Multi-pass membrane protein</topology>
    </subcellularLocation>
</comment>
<dbReference type="Gene3D" id="1.20.1250.20">
    <property type="entry name" value="MFS general substrate transporter like domains"/>
    <property type="match status" value="1"/>
</dbReference>